<dbReference type="InterPro" id="IPR037217">
    <property type="entry name" value="Trp/Indoleamine_2_3_dOase-like"/>
</dbReference>
<dbReference type="InterPro" id="IPR000898">
    <property type="entry name" value="Indolamine_dOase"/>
</dbReference>
<dbReference type="OrthoDB" id="540174at2759"/>
<dbReference type="GO" id="GO:0005737">
    <property type="term" value="C:cytoplasm"/>
    <property type="evidence" value="ECO:0007669"/>
    <property type="project" value="TreeGrafter"/>
</dbReference>
<feature type="binding site" description="proximal binding residue" evidence="4">
    <location>
        <position position="355"/>
    </location>
    <ligand>
        <name>heme b</name>
        <dbReference type="ChEBI" id="CHEBI:60344"/>
    </ligand>
    <ligandPart>
        <name>Fe</name>
        <dbReference type="ChEBI" id="CHEBI:18248"/>
    </ligandPart>
</feature>
<dbReference type="EMBL" id="CP028777">
    <property type="protein sequence ID" value="AWU78420.1"/>
    <property type="molecule type" value="Genomic_DNA"/>
</dbReference>
<proteinExistence type="inferred from homology"/>
<dbReference type="EMBL" id="NHMM01000004">
    <property type="protein sequence ID" value="OUT21789.1"/>
    <property type="molecule type" value="Genomic_DNA"/>
</dbReference>
<accession>A0A099P421</accession>
<comment type="catalytic activity">
    <reaction evidence="5">
        <text>L-tryptophan + O2 = N-formyl-L-kynurenine</text>
        <dbReference type="Rhea" id="RHEA:24536"/>
        <dbReference type="ChEBI" id="CHEBI:15379"/>
        <dbReference type="ChEBI" id="CHEBI:57912"/>
        <dbReference type="ChEBI" id="CHEBI:58629"/>
    </reaction>
</comment>
<dbReference type="RefSeq" id="XP_029323896.1">
    <property type="nucleotide sequence ID" value="XM_029468036.1"/>
</dbReference>
<dbReference type="GO" id="GO:0046872">
    <property type="term" value="F:metal ion binding"/>
    <property type="evidence" value="ECO:0007669"/>
    <property type="project" value="UniProtKB-UniRule"/>
</dbReference>
<reference evidence="9" key="1">
    <citation type="journal article" date="2014" name="Microb. Cell Fact.">
        <title>Exploiting Issatchenkia orientalis SD108 for succinic acid production.</title>
        <authorList>
            <person name="Xiao H."/>
            <person name="Shao Z."/>
            <person name="Jiang Y."/>
            <person name="Dole S."/>
            <person name="Zhao H."/>
        </authorList>
    </citation>
    <scope>NUCLEOTIDE SEQUENCE [LARGE SCALE GENOMIC DNA]</scope>
    <source>
        <strain evidence="9">SD108</strain>
    </source>
</reference>
<evidence type="ECO:0000256" key="5">
    <source>
        <dbReference type="RuleBase" id="RU369119"/>
    </source>
</evidence>
<dbReference type="eggNOG" id="ENOG502QV6W">
    <property type="taxonomic scope" value="Eukaryota"/>
</dbReference>
<dbReference type="Proteomes" id="UP000029867">
    <property type="component" value="Unassembled WGS sequence"/>
</dbReference>
<dbReference type="SUPFAM" id="SSF140959">
    <property type="entry name" value="Indolic compounds 2,3-dioxygenase-like"/>
    <property type="match status" value="1"/>
</dbReference>
<dbReference type="PANTHER" id="PTHR28657:SF5">
    <property type="entry name" value="INDOLEAMINE 2,3-DIOXYGENASE"/>
    <property type="match status" value="1"/>
</dbReference>
<dbReference type="AlphaFoldDB" id="A0A099P421"/>
<comment type="function">
    <text evidence="5">Produces N-formyl-kynurenine through the oxidation of tryptophan.</text>
</comment>
<keyword evidence="5" id="KW-0560">Oxidoreductase</keyword>
<evidence type="ECO:0000313" key="10">
    <source>
        <dbReference type="Proteomes" id="UP000195871"/>
    </source>
</evidence>
<dbReference type="Pfam" id="PF01231">
    <property type="entry name" value="IDO"/>
    <property type="match status" value="1"/>
</dbReference>
<evidence type="ECO:0000256" key="3">
    <source>
        <dbReference type="ARBA" id="ARBA00023004"/>
    </source>
</evidence>
<dbReference type="GO" id="GO:0019441">
    <property type="term" value="P:L-tryptophan catabolic process to kynurenine"/>
    <property type="evidence" value="ECO:0007669"/>
    <property type="project" value="UniProtKB-UniRule"/>
</dbReference>
<dbReference type="HOGENOM" id="CLU_010089_0_0_1"/>
<reference evidence="8 10" key="3">
    <citation type="submission" date="2017-05" db="EMBL/GenBank/DDBJ databases">
        <title>The Genome Sequence of Candida krusei Ckrusei653.</title>
        <authorList>
            <person name="Cuomo C."/>
            <person name="Forche A."/>
            <person name="Young S."/>
            <person name="Abouelleil A."/>
            <person name="Cao P."/>
            <person name="Chapman S."/>
            <person name="Cusick C."/>
            <person name="Shea T."/>
            <person name="Nusbaum C."/>
            <person name="Birren B."/>
        </authorList>
    </citation>
    <scope>NUCLEOTIDE SEQUENCE [LARGE SCALE GENOMIC DNA]</scope>
    <source>
        <strain evidence="8 10">Ckrusei653</strain>
    </source>
</reference>
<protein>
    <recommendedName>
        <fullName evidence="5">Indoleamine 2,3-dioxygenase</fullName>
        <ecNumber evidence="5">1.13.11.52</ecNumber>
    </recommendedName>
</protein>
<dbReference type="GO" id="GO:0020037">
    <property type="term" value="F:heme binding"/>
    <property type="evidence" value="ECO:0007669"/>
    <property type="project" value="UniProtKB-UniRule"/>
</dbReference>
<evidence type="ECO:0000256" key="4">
    <source>
        <dbReference type="PIRSR" id="PIRSR600898-1"/>
    </source>
</evidence>
<dbReference type="PANTHER" id="PTHR28657">
    <property type="entry name" value="INDOLEAMINE 2,3-DIOXYGENASE"/>
    <property type="match status" value="1"/>
</dbReference>
<dbReference type="GO" id="GO:0034354">
    <property type="term" value="P:'de novo' NAD+ biosynthetic process from L-tryptophan"/>
    <property type="evidence" value="ECO:0007669"/>
    <property type="project" value="EnsemblFungi"/>
</dbReference>
<evidence type="ECO:0000256" key="2">
    <source>
        <dbReference type="ARBA" id="ARBA00022723"/>
    </source>
</evidence>
<organism evidence="7 9">
    <name type="scientific">Pichia kudriavzevii</name>
    <name type="common">Yeast</name>
    <name type="synonym">Issatchenkia orientalis</name>
    <dbReference type="NCBI Taxonomy" id="4909"/>
    <lineage>
        <taxon>Eukaryota</taxon>
        <taxon>Fungi</taxon>
        <taxon>Dikarya</taxon>
        <taxon>Ascomycota</taxon>
        <taxon>Saccharomycotina</taxon>
        <taxon>Pichiomycetes</taxon>
        <taxon>Pichiales</taxon>
        <taxon>Pichiaceae</taxon>
        <taxon>Pichia</taxon>
    </lineage>
</organism>
<keyword evidence="5" id="KW-0223">Dioxygenase</keyword>
<keyword evidence="11" id="KW-1185">Reference proteome</keyword>
<evidence type="ECO:0000313" key="8">
    <source>
        <dbReference type="EMBL" id="OUT21789.1"/>
    </source>
</evidence>
<dbReference type="STRING" id="4909.A0A099P421"/>
<dbReference type="Gene3D" id="1.20.58.480">
    <property type="match status" value="1"/>
</dbReference>
<keyword evidence="2 4" id="KW-0479">Metal-binding</keyword>
<comment type="similarity">
    <text evidence="1 5">Belongs to the indoleamine 2,3-dioxygenase family.</text>
</comment>
<gene>
    <name evidence="6" type="ORF">C5L36_0E04730</name>
    <name evidence="8" type="ORF">CAS74_002767</name>
    <name evidence="7" type="ORF">JL09_g1939</name>
</gene>
<name>A0A099P421_PICKU</name>
<dbReference type="KEGG" id="pkz:C5L36_0E04730"/>
<evidence type="ECO:0000313" key="7">
    <source>
        <dbReference type="EMBL" id="KGK38932.1"/>
    </source>
</evidence>
<dbReference type="PROSITE" id="PS00876">
    <property type="entry name" value="IDO_1"/>
    <property type="match status" value="1"/>
</dbReference>
<dbReference type="GO" id="GO:0033754">
    <property type="term" value="F:indoleamine 2,3-dioxygenase activity"/>
    <property type="evidence" value="ECO:0007669"/>
    <property type="project" value="UniProtKB-EC"/>
</dbReference>
<evidence type="ECO:0000313" key="11">
    <source>
        <dbReference type="Proteomes" id="UP000249293"/>
    </source>
</evidence>
<dbReference type="VEuPathDB" id="FungiDB:C5L36_0E04730"/>
<keyword evidence="4 5" id="KW-0349">Heme</keyword>
<evidence type="ECO:0000313" key="6">
    <source>
        <dbReference type="EMBL" id="AWU78420.1"/>
    </source>
</evidence>
<dbReference type="EC" id="1.13.11.52" evidence="5"/>
<sequence>MSYTYPLPELKTYGISEKTGFLPEEVPLTRLPSYFDSWENTAAVLPALLLTKRIREVIDKFDILDVSKLENEREYRRAYSILGYLGHAYIWGVDEPINKLPIQIAEPWIKVSEHLRIPPIATYAGLCLWNWQELFPVEHYANDEGFLDNLKTITTFTGSIDESWFYLVSVYFEYKVAPCIRIGLDAIRGARNDQPEKVIECLEALAEKIDYLGSLFMKMEEMCDPHVFYFRLRPYLAGWKNMKGVGLEDGVYYGREDKPRTYCGGSNAQSSSIQMLDLFLNVEHHATGESNKEGGNPFMSEMRKYMPGPHADFLEHLSKVNVIRDYVMKNASKNDELVLAYDACVAMLKAFRDKHIRLVTRYIVIQARKESDLGSASVQKSTLRAGLAKGGKDKVLRGTGGTALLPFLKQCRDETGNTAAGSWGKRILSVQEKGEAEASKRVRRN</sequence>
<dbReference type="GeneID" id="40386279"/>
<dbReference type="Proteomes" id="UP000195871">
    <property type="component" value="Unassembled WGS sequence"/>
</dbReference>
<reference evidence="7" key="2">
    <citation type="submission" date="2014-08" db="EMBL/GenBank/DDBJ databases">
        <title>Exploiting Issatchenkia orientalis SD108 for Succinic Acid Production.</title>
        <authorList>
            <person name="Xiao H."/>
            <person name="Shao Z."/>
            <person name="Jiang Y."/>
            <person name="Dole S."/>
            <person name="Zhao H."/>
        </authorList>
    </citation>
    <scope>NUCLEOTIDE SEQUENCE [LARGE SCALE GENOMIC DNA]</scope>
    <source>
        <strain evidence="7">SD108</strain>
    </source>
</reference>
<evidence type="ECO:0000313" key="9">
    <source>
        <dbReference type="Proteomes" id="UP000029867"/>
    </source>
</evidence>
<reference evidence="6 11" key="4">
    <citation type="submission" date="2018-06" db="EMBL/GenBank/DDBJ databases">
        <title>Population genomics shows no distinction between pathogenic Candida krusei and environmental Pichia kudriavzevii: One species, four names.</title>
        <authorList>
            <person name="Douglass A.P."/>
            <person name="Offei B."/>
            <person name="Braun-Galleani S."/>
            <person name="Coughlan A.Y."/>
            <person name="Martos A."/>
            <person name="Ortiz-Merino R.A."/>
            <person name="Byrne K.P."/>
            <person name="Wolfe K.H."/>
        </authorList>
    </citation>
    <scope>NUCLEOTIDE SEQUENCE [LARGE SCALE GENOMIC DNA]</scope>
    <source>
        <strain evidence="6 11">CBS573</strain>
    </source>
</reference>
<keyword evidence="3 4" id="KW-0408">Iron</keyword>
<evidence type="ECO:0000256" key="1">
    <source>
        <dbReference type="ARBA" id="ARBA00007119"/>
    </source>
</evidence>
<dbReference type="Proteomes" id="UP000249293">
    <property type="component" value="Chromosome 5"/>
</dbReference>
<dbReference type="EMBL" id="JQFK01000014">
    <property type="protein sequence ID" value="KGK38932.1"/>
    <property type="molecule type" value="Genomic_DNA"/>
</dbReference>